<dbReference type="EMBL" id="FO082843">
    <property type="protein sequence ID" value="CCF64121.1"/>
    <property type="molecule type" value="Genomic_DNA"/>
</dbReference>
<protein>
    <submittedName>
        <fullName evidence="1">Uncharacterized protein</fullName>
    </submittedName>
</protein>
<dbReference type="STRING" id="1127134.NOCYR_3356"/>
<dbReference type="HOGENOM" id="CLU_3414861_0_0_11"/>
<evidence type="ECO:0000313" key="2">
    <source>
        <dbReference type="Proteomes" id="UP000008190"/>
    </source>
</evidence>
<dbReference type="KEGG" id="ncy:NOCYR_3356"/>
<accession>H6QZG2</accession>
<sequence length="27" mass="2745">MTGSASDFLAEVLFKTILELLSSGSAG</sequence>
<keyword evidence="2" id="KW-1185">Reference proteome</keyword>
<evidence type="ECO:0000313" key="1">
    <source>
        <dbReference type="EMBL" id="CCF64121.1"/>
    </source>
</evidence>
<proteinExistence type="predicted"/>
<reference evidence="1 2" key="1">
    <citation type="journal article" date="2012" name="J. Bacteriol.">
        <title>Genome sequence of the human- and animal-pathogenic strain Nocardia cyriacigeorgica GUH-2.</title>
        <authorList>
            <person name="Zoropogui A."/>
            <person name="Pujic P."/>
            <person name="Normand P."/>
            <person name="Barbe V."/>
            <person name="Beaman B."/>
            <person name="Beaman L."/>
            <person name="Boiron P."/>
            <person name="Colinon C."/>
            <person name="Deredjian A."/>
            <person name="Graindorge A."/>
            <person name="Mangenot S."/>
            <person name="Nazaret S."/>
            <person name="Neto M."/>
            <person name="Petit S."/>
            <person name="Roche D."/>
            <person name="Vallenet D."/>
            <person name="Rodriguez-Nava V."/>
            <person name="Richard Y."/>
            <person name="Cournoyer B."/>
            <person name="Blaha D."/>
        </authorList>
    </citation>
    <scope>NUCLEOTIDE SEQUENCE [LARGE SCALE GENOMIC DNA]</scope>
    <source>
        <strain evidence="1 2">GUH-2</strain>
    </source>
</reference>
<gene>
    <name evidence="1" type="ordered locus">NOCYR_3356</name>
</gene>
<name>H6QZG2_NOCCG</name>
<dbReference type="Proteomes" id="UP000008190">
    <property type="component" value="Chromosome"/>
</dbReference>
<organism evidence="1 2">
    <name type="scientific">Nocardia cyriacigeorgica (strain GUH-2)</name>
    <dbReference type="NCBI Taxonomy" id="1127134"/>
    <lineage>
        <taxon>Bacteria</taxon>
        <taxon>Bacillati</taxon>
        <taxon>Actinomycetota</taxon>
        <taxon>Actinomycetes</taxon>
        <taxon>Mycobacteriales</taxon>
        <taxon>Nocardiaceae</taxon>
        <taxon>Nocardia</taxon>
    </lineage>
</organism>
<dbReference type="AlphaFoldDB" id="H6QZG2"/>